<protein>
    <submittedName>
        <fullName evidence="1">Uncharacterized protein</fullName>
    </submittedName>
</protein>
<evidence type="ECO:0000313" key="1">
    <source>
        <dbReference type="EMBL" id="KAF0723183.1"/>
    </source>
</evidence>
<dbReference type="EMBL" id="VJMJ01000313">
    <property type="protein sequence ID" value="KAF0723183.1"/>
    <property type="molecule type" value="Genomic_DNA"/>
</dbReference>
<dbReference type="Proteomes" id="UP000481153">
    <property type="component" value="Unassembled WGS sequence"/>
</dbReference>
<dbReference type="InterPro" id="IPR019410">
    <property type="entry name" value="Methyltransf_16"/>
</dbReference>
<proteinExistence type="predicted"/>
<name>A0A6G0W9H5_9STRA</name>
<dbReference type="Gene3D" id="3.40.50.150">
    <property type="entry name" value="Vaccinia Virus protein VP39"/>
    <property type="match status" value="1"/>
</dbReference>
<gene>
    <name evidence="1" type="ORF">Ae201684_017804</name>
</gene>
<evidence type="ECO:0000313" key="2">
    <source>
        <dbReference type="Proteomes" id="UP000481153"/>
    </source>
</evidence>
<dbReference type="PANTHER" id="PTHR14614">
    <property type="entry name" value="HEPATOCELLULAR CARCINOMA-ASSOCIATED ANTIGEN"/>
    <property type="match status" value="1"/>
</dbReference>
<organism evidence="1 2">
    <name type="scientific">Aphanomyces euteiches</name>
    <dbReference type="NCBI Taxonomy" id="100861"/>
    <lineage>
        <taxon>Eukaryota</taxon>
        <taxon>Sar</taxon>
        <taxon>Stramenopiles</taxon>
        <taxon>Oomycota</taxon>
        <taxon>Saprolegniomycetes</taxon>
        <taxon>Saprolegniales</taxon>
        <taxon>Verrucalvaceae</taxon>
        <taxon>Aphanomyces</taxon>
    </lineage>
</organism>
<dbReference type="AlphaFoldDB" id="A0A6G0W9H5"/>
<dbReference type="VEuPathDB" id="FungiDB:AeMF1_004119"/>
<accession>A0A6G0W9H5</accession>
<comment type="caution">
    <text evidence="1">The sequence shown here is derived from an EMBL/GenBank/DDBJ whole genome shotgun (WGS) entry which is preliminary data.</text>
</comment>
<dbReference type="InterPro" id="IPR029063">
    <property type="entry name" value="SAM-dependent_MTases_sf"/>
</dbReference>
<dbReference type="SUPFAM" id="SSF53335">
    <property type="entry name" value="S-adenosyl-L-methionine-dependent methyltransferases"/>
    <property type="match status" value="1"/>
</dbReference>
<sequence>MDFALFRVRFRFSPPTHVPPTIKSVRLRLEVVDECGQGISCQKVGVHADGWTLGAHVCTKGGECLKDNVTAFKMPPDQSHMTVDVPIPDIETSFRFHATALFPRESSIAANSLSTFVLSSQGTSNILILPVWSDLVSRISPSAPSSDVSLYVRHFKSTLGAPIVIEERYGDAMASHVWDAAVCLCDFLQSQRLLRESPATVVEVAAGCGLPGIATALRLPSTSTVVLTEKPSNLDHLQRNVDFNSSKFPPSTSILVRALMWGNLEHVASLPSPIDVIILSDVLYNWTAHPDLLTTLDAMASASTRVFLAHKHRSRETTAALQAIAQNHPCPTCPPFAACLWVSTWQLKLLATYGLTHIFELIQR</sequence>
<dbReference type="Pfam" id="PF10294">
    <property type="entry name" value="Methyltransf_16"/>
    <property type="match status" value="1"/>
</dbReference>
<keyword evidence="2" id="KW-1185">Reference proteome</keyword>
<reference evidence="1 2" key="1">
    <citation type="submission" date="2019-07" db="EMBL/GenBank/DDBJ databases">
        <title>Genomics analysis of Aphanomyces spp. identifies a new class of oomycete effector associated with host adaptation.</title>
        <authorList>
            <person name="Gaulin E."/>
        </authorList>
    </citation>
    <scope>NUCLEOTIDE SEQUENCE [LARGE SCALE GENOMIC DNA]</scope>
    <source>
        <strain evidence="1 2">ATCC 201684</strain>
    </source>
</reference>